<dbReference type="InterPro" id="IPR011043">
    <property type="entry name" value="Gal_Oxase/kelch_b-propeller"/>
</dbReference>
<dbReference type="SUPFAM" id="SSF50965">
    <property type="entry name" value="Galactose oxidase, central domain"/>
    <property type="match status" value="1"/>
</dbReference>
<evidence type="ECO:0000313" key="4">
    <source>
        <dbReference type="EMBL" id="ORY92087.1"/>
    </source>
</evidence>
<keyword evidence="2" id="KW-0472">Membrane</keyword>
<feature type="region of interest" description="Disordered" evidence="1">
    <location>
        <begin position="442"/>
        <end position="534"/>
    </location>
</feature>
<feature type="signal peptide" evidence="3">
    <location>
        <begin position="1"/>
        <end position="23"/>
    </location>
</feature>
<dbReference type="AlphaFoldDB" id="A0A1X2H2P9"/>
<feature type="compositionally biased region" description="Polar residues" evidence="1">
    <location>
        <begin position="592"/>
        <end position="609"/>
    </location>
</feature>
<feature type="compositionally biased region" description="Low complexity" evidence="1">
    <location>
        <begin position="466"/>
        <end position="477"/>
    </location>
</feature>
<feature type="chain" id="PRO_5012304279" evidence="3">
    <location>
        <begin position="24"/>
        <end position="730"/>
    </location>
</feature>
<keyword evidence="2" id="KW-0812">Transmembrane</keyword>
<feature type="compositionally biased region" description="Basic and acidic residues" evidence="1">
    <location>
        <begin position="515"/>
        <end position="525"/>
    </location>
</feature>
<keyword evidence="2" id="KW-1133">Transmembrane helix</keyword>
<feature type="region of interest" description="Disordered" evidence="1">
    <location>
        <begin position="313"/>
        <end position="340"/>
    </location>
</feature>
<evidence type="ECO:0000256" key="3">
    <source>
        <dbReference type="SAM" id="SignalP"/>
    </source>
</evidence>
<evidence type="ECO:0000256" key="2">
    <source>
        <dbReference type="SAM" id="Phobius"/>
    </source>
</evidence>
<name>A0A1X2H2P9_SYNRA</name>
<feature type="region of interest" description="Disordered" evidence="1">
    <location>
        <begin position="587"/>
        <end position="609"/>
    </location>
</feature>
<dbReference type="EMBL" id="MCGN01000010">
    <property type="protein sequence ID" value="ORY92087.1"/>
    <property type="molecule type" value="Genomic_DNA"/>
</dbReference>
<reference evidence="4 5" key="1">
    <citation type="submission" date="2016-07" db="EMBL/GenBank/DDBJ databases">
        <title>Pervasive Adenine N6-methylation of Active Genes in Fungi.</title>
        <authorList>
            <consortium name="DOE Joint Genome Institute"/>
            <person name="Mondo S.J."/>
            <person name="Dannebaum R.O."/>
            <person name="Kuo R.C."/>
            <person name="Labutti K."/>
            <person name="Haridas S."/>
            <person name="Kuo A."/>
            <person name="Salamov A."/>
            <person name="Ahrendt S.R."/>
            <person name="Lipzen A."/>
            <person name="Sullivan W."/>
            <person name="Andreopoulos W.B."/>
            <person name="Clum A."/>
            <person name="Lindquist E."/>
            <person name="Daum C."/>
            <person name="Ramamoorthy G.K."/>
            <person name="Gryganskyi A."/>
            <person name="Culley D."/>
            <person name="Magnuson J.K."/>
            <person name="James T.Y."/>
            <person name="O'Malley M.A."/>
            <person name="Stajich J.E."/>
            <person name="Spatafora J.W."/>
            <person name="Visel A."/>
            <person name="Grigoriev I.V."/>
        </authorList>
    </citation>
    <scope>NUCLEOTIDE SEQUENCE [LARGE SCALE GENOMIC DNA]</scope>
    <source>
        <strain evidence="4 5">NRRL 2496</strain>
    </source>
</reference>
<dbReference type="OrthoDB" id="199599at2759"/>
<evidence type="ECO:0000256" key="1">
    <source>
        <dbReference type="SAM" id="MobiDB-lite"/>
    </source>
</evidence>
<comment type="caution">
    <text evidence="4">The sequence shown here is derived from an EMBL/GenBank/DDBJ whole genome shotgun (WGS) entry which is preliminary data.</text>
</comment>
<keyword evidence="3" id="KW-0732">Signal</keyword>
<dbReference type="InterPro" id="IPR015915">
    <property type="entry name" value="Kelch-typ_b-propeller"/>
</dbReference>
<organism evidence="4 5">
    <name type="scientific">Syncephalastrum racemosum</name>
    <name type="common">Filamentous fungus</name>
    <dbReference type="NCBI Taxonomy" id="13706"/>
    <lineage>
        <taxon>Eukaryota</taxon>
        <taxon>Fungi</taxon>
        <taxon>Fungi incertae sedis</taxon>
        <taxon>Mucoromycota</taxon>
        <taxon>Mucoromycotina</taxon>
        <taxon>Mucoromycetes</taxon>
        <taxon>Mucorales</taxon>
        <taxon>Syncephalastraceae</taxon>
        <taxon>Syncephalastrum</taxon>
    </lineage>
</organism>
<dbReference type="InParanoid" id="A0A1X2H2P9"/>
<dbReference type="Proteomes" id="UP000242180">
    <property type="component" value="Unassembled WGS sequence"/>
</dbReference>
<gene>
    <name evidence="4" type="ORF">BCR43DRAFT_497765</name>
</gene>
<sequence length="730" mass="79740">MPPFDYRGLLVLFSLILAVKTRQHRIDNLDFPRALLDATPYPTSSATMITEGTVSFQSDIHNHYRRHQHKHRYHHHSLSLGQQPGKQPHLIGTQFGIRETISAAAEQERGAPTGLLHGRLSSSAADTDALYIITDAQRHQGHSAPSIIWRLAWTADSWTRVGRAHVPLIGHSAVLHDGWLLSCFGSNTGPGCSTCFNTRTLQAVPCHNHGSRLPPNRIDAAITPATDEGQAIIHGGYQEETDTYLSDAWQLDMTQAPLLYWNLIEPLSVQHISARAGHRATWGPSTAQVSVVIQGGLTAGQLPARPSTQRLMLTPASDASSRIRLQRRAPPSDEQQTKSAGLGGGAVGGIVVGVLAFVGIAIGLFVWMRRYHYKRQLHFHHKSRAARFSLSSPMPSRPTSSVKNDSRSSLFLANQQQRLRSSLPEVRCARLSTLSLGSEFRISHDGQRPSSLRNSIGGDELAPPMASSGGLSASYASVTMPQSPYDTRIHGKSQRQSRLSIVAHNSNDPPLRPTSRQEETATVKEEEGDETKASSPILKRLTLNFSSAWRPSGEPSPSPVLKRYTVAGDPAMQGQQQQRRRSSFFGLRLPQPASSTAATKSTLGESSRQSMRSVASVQWVGFNDTMDYKEQQWNPSVQLAVTNARRSLIADDDATYQYYSNNSSSMLSTRSRGSVNAVFPPPAVPVPALPPAVQYNNANRHSVQDLHRASLASSSSSIVVASGVASYHPR</sequence>
<dbReference type="Gene3D" id="2.120.10.80">
    <property type="entry name" value="Kelch-type beta propeller"/>
    <property type="match status" value="1"/>
</dbReference>
<evidence type="ECO:0000313" key="5">
    <source>
        <dbReference type="Proteomes" id="UP000242180"/>
    </source>
</evidence>
<accession>A0A1X2H2P9</accession>
<feature type="compositionally biased region" description="Polar residues" evidence="1">
    <location>
        <begin position="496"/>
        <end position="508"/>
    </location>
</feature>
<dbReference type="STRING" id="13706.A0A1X2H2P9"/>
<feature type="transmembrane region" description="Helical" evidence="2">
    <location>
        <begin position="342"/>
        <end position="367"/>
    </location>
</feature>
<protein>
    <submittedName>
        <fullName evidence="4">Uncharacterized protein</fullName>
    </submittedName>
</protein>
<proteinExistence type="predicted"/>
<dbReference type="OMA" id="SSVQWVG"/>
<keyword evidence="5" id="KW-1185">Reference proteome</keyword>